<keyword evidence="16" id="KW-1185">Reference proteome</keyword>
<comment type="subcellular location">
    <subcellularLocation>
        <location evidence="1">Cell membrane</location>
        <topology evidence="1">Multi-pass membrane protein</topology>
    </subcellularLocation>
</comment>
<dbReference type="InterPro" id="IPR000276">
    <property type="entry name" value="GPCR_Rhodpsn"/>
</dbReference>
<dbReference type="Pfam" id="PF00001">
    <property type="entry name" value="7tm_1"/>
    <property type="match status" value="1"/>
</dbReference>
<keyword evidence="4 13" id="KW-0812">Transmembrane</keyword>
<evidence type="ECO:0000256" key="10">
    <source>
        <dbReference type="ARBA" id="ARBA00023224"/>
    </source>
</evidence>
<evidence type="ECO:0000256" key="12">
    <source>
        <dbReference type="SAM" id="MobiDB-lite"/>
    </source>
</evidence>
<evidence type="ECO:0000313" key="16">
    <source>
        <dbReference type="Proteomes" id="UP000261540"/>
    </source>
</evidence>
<dbReference type="STRING" id="1676925.ENSPKIP00000005652"/>
<dbReference type="PANTHER" id="PTHR24225">
    <property type="entry name" value="CHEMOTACTIC RECEPTOR"/>
    <property type="match status" value="1"/>
</dbReference>
<reference evidence="15" key="1">
    <citation type="submission" date="2025-05" db="UniProtKB">
        <authorList>
            <consortium name="Ensembl"/>
        </authorList>
    </citation>
    <scope>IDENTIFICATION</scope>
</reference>
<keyword evidence="2" id="KW-1003">Cell membrane</keyword>
<dbReference type="PRINTS" id="PR01476">
    <property type="entry name" value="LTBRECEPTOR"/>
</dbReference>
<dbReference type="GO" id="GO:0004875">
    <property type="term" value="F:complement receptor activity"/>
    <property type="evidence" value="ECO:0007669"/>
    <property type="project" value="TreeGrafter"/>
</dbReference>
<keyword evidence="3" id="KW-0597">Phosphoprotein</keyword>
<feature type="transmembrane region" description="Helical" evidence="13">
    <location>
        <begin position="71"/>
        <end position="93"/>
    </location>
</feature>
<evidence type="ECO:0000256" key="4">
    <source>
        <dbReference type="ARBA" id="ARBA00022692"/>
    </source>
</evidence>
<feature type="transmembrane region" description="Helical" evidence="13">
    <location>
        <begin position="154"/>
        <end position="175"/>
    </location>
</feature>
<dbReference type="GO" id="GO:0007204">
    <property type="term" value="P:positive regulation of cytosolic calcium ion concentration"/>
    <property type="evidence" value="ECO:0007669"/>
    <property type="project" value="TreeGrafter"/>
</dbReference>
<feature type="region of interest" description="Disordered" evidence="12">
    <location>
        <begin position="327"/>
        <end position="368"/>
    </location>
</feature>
<evidence type="ECO:0000256" key="13">
    <source>
        <dbReference type="SAM" id="Phobius"/>
    </source>
</evidence>
<feature type="transmembrane region" description="Helical" evidence="13">
    <location>
        <begin position="113"/>
        <end position="133"/>
    </location>
</feature>
<evidence type="ECO:0000256" key="3">
    <source>
        <dbReference type="ARBA" id="ARBA00022553"/>
    </source>
</evidence>
<feature type="transmembrane region" description="Helical" evidence="13">
    <location>
        <begin position="195"/>
        <end position="218"/>
    </location>
</feature>
<evidence type="ECO:0000256" key="8">
    <source>
        <dbReference type="ARBA" id="ARBA00023170"/>
    </source>
</evidence>
<evidence type="ECO:0000256" key="6">
    <source>
        <dbReference type="ARBA" id="ARBA00023040"/>
    </source>
</evidence>
<evidence type="ECO:0000256" key="1">
    <source>
        <dbReference type="ARBA" id="ARBA00004651"/>
    </source>
</evidence>
<keyword evidence="5 13" id="KW-1133">Transmembrane helix</keyword>
<dbReference type="AlphaFoldDB" id="A0A3B3QFV7"/>
<feature type="domain" description="G-protein coupled receptors family 1 profile" evidence="14">
    <location>
        <begin position="54"/>
        <end position="303"/>
    </location>
</feature>
<accession>A0A3B3QFV7</accession>
<dbReference type="GO" id="GO:0004974">
    <property type="term" value="F:leukotriene receptor activity"/>
    <property type="evidence" value="ECO:0007669"/>
    <property type="project" value="InterPro"/>
</dbReference>
<dbReference type="PRINTS" id="PR00237">
    <property type="entry name" value="GPCRRHODOPSN"/>
</dbReference>
<dbReference type="PANTHER" id="PTHR24225:SF72">
    <property type="entry name" value="G-PROTEIN COUPLED RECEPTORS FAMILY 1 PROFILE DOMAIN-CONTAINING PROTEIN-RELATED"/>
    <property type="match status" value="1"/>
</dbReference>
<keyword evidence="6" id="KW-0297">G-protein coupled receptor</keyword>
<evidence type="ECO:0000256" key="2">
    <source>
        <dbReference type="ARBA" id="ARBA00022475"/>
    </source>
</evidence>
<dbReference type="PROSITE" id="PS50262">
    <property type="entry name" value="G_PROTEIN_RECEP_F1_2"/>
    <property type="match status" value="1"/>
</dbReference>
<dbReference type="SUPFAM" id="SSF81321">
    <property type="entry name" value="Family A G protein-coupled receptor-like"/>
    <property type="match status" value="1"/>
</dbReference>
<dbReference type="GeneTree" id="ENSGT00950000182966"/>
<evidence type="ECO:0000256" key="9">
    <source>
        <dbReference type="ARBA" id="ARBA00023180"/>
    </source>
</evidence>
<evidence type="ECO:0000259" key="14">
    <source>
        <dbReference type="PROSITE" id="PS50262"/>
    </source>
</evidence>
<dbReference type="GO" id="GO:0007200">
    <property type="term" value="P:phospholipase C-activating G protein-coupled receptor signaling pathway"/>
    <property type="evidence" value="ECO:0007669"/>
    <property type="project" value="TreeGrafter"/>
</dbReference>
<dbReference type="InterPro" id="IPR000826">
    <property type="entry name" value="Formyl_rcpt-rel"/>
</dbReference>
<dbReference type="InterPro" id="IPR017452">
    <property type="entry name" value="GPCR_Rhodpsn_7TM"/>
</dbReference>
<feature type="compositionally biased region" description="Basic and acidic residues" evidence="12">
    <location>
        <begin position="359"/>
        <end position="368"/>
    </location>
</feature>
<dbReference type="FunFam" id="1.20.1070.10:FF:000109">
    <property type="entry name" value="Leukotriene B4 receptor"/>
    <property type="match status" value="1"/>
</dbReference>
<evidence type="ECO:0000256" key="5">
    <source>
        <dbReference type="ARBA" id="ARBA00022989"/>
    </source>
</evidence>
<comment type="similarity">
    <text evidence="11">Belongs to the chemokine-like receptor (CMKLR) family.</text>
</comment>
<dbReference type="Gene3D" id="1.20.1070.10">
    <property type="entry name" value="Rhodopsin 7-helix transmembrane proteins"/>
    <property type="match status" value="1"/>
</dbReference>
<dbReference type="InterPro" id="IPR003981">
    <property type="entry name" value="Leukotriene_B4_rcpt"/>
</dbReference>
<keyword evidence="7 13" id="KW-0472">Membrane</keyword>
<evidence type="ECO:0000313" key="15">
    <source>
        <dbReference type="Ensembl" id="ENSPKIP00000005652.1"/>
    </source>
</evidence>
<dbReference type="GO" id="GO:0006954">
    <property type="term" value="P:inflammatory response"/>
    <property type="evidence" value="ECO:0007669"/>
    <property type="project" value="TreeGrafter"/>
</dbReference>
<keyword evidence="10" id="KW-0807">Transducer</keyword>
<proteinExistence type="inferred from homology"/>
<keyword evidence="8" id="KW-0675">Receptor</keyword>
<dbReference type="Ensembl" id="ENSPKIT00000029663.1">
    <property type="protein sequence ID" value="ENSPKIP00000005656.1"/>
    <property type="gene ID" value="ENSPKIG00000022244.1"/>
</dbReference>
<feature type="transmembrane region" description="Helical" evidence="13">
    <location>
        <begin position="239"/>
        <end position="257"/>
    </location>
</feature>
<feature type="compositionally biased region" description="Low complexity" evidence="12">
    <location>
        <begin position="21"/>
        <end position="33"/>
    </location>
</feature>
<dbReference type="Proteomes" id="UP000261540">
    <property type="component" value="Unplaced"/>
</dbReference>
<dbReference type="OrthoDB" id="8888529at2759"/>
<protein>
    <submittedName>
        <fullName evidence="15">Leukotriene B4 receptor</fullName>
    </submittedName>
</protein>
<dbReference type="Ensembl" id="ENSPKIT00000029659.1">
    <property type="protein sequence ID" value="ENSPKIP00000005652.1"/>
    <property type="gene ID" value="ENSPKIG00000022244.1"/>
</dbReference>
<feature type="region of interest" description="Disordered" evidence="12">
    <location>
        <begin position="1"/>
        <end position="33"/>
    </location>
</feature>
<name>A0A3B3QFV7_9TELE</name>
<dbReference type="GO" id="GO:0005886">
    <property type="term" value="C:plasma membrane"/>
    <property type="evidence" value="ECO:0007669"/>
    <property type="project" value="UniProtKB-SubCell"/>
</dbReference>
<evidence type="ECO:0000256" key="11">
    <source>
        <dbReference type="ARBA" id="ARBA00025736"/>
    </source>
</evidence>
<keyword evidence="9" id="KW-0325">Glycoprotein</keyword>
<feature type="transmembrane region" description="Helical" evidence="13">
    <location>
        <begin position="38"/>
        <end position="64"/>
    </location>
</feature>
<evidence type="ECO:0000256" key="7">
    <source>
        <dbReference type="ARBA" id="ARBA00023136"/>
    </source>
</evidence>
<sequence>MTENNPDDTMIGLTPSTPTFSFGPVSNSTSSSGRPSPAVGITLLVVALVVGLPGNLFVVWTVLFRLRRRSITALIILQLAAADCLVLLTAPFFLRQLSAGGVWEFGDTACRMLHYGCGVNMYVSVYLITLMAGDRLLGVSRPFVSQRVRTKSRLRPAIGAIWTLALVLSIPVAVYKHVDPKSYCKPNYPSAGHEVFHYGLELVAAFVLPFIMLALCYCRISRTLEAAQFRWRRRSRRKTGRLIVLIMASFILLWVPYHLVNLLQTSAILAGEKGVKLLDICKTIRPMVIALAFLSSSINPLLYACTGSTLSGTSGLGCIARLLEGTSSETQSRRGDSQGDRGGNAGEQNGESLRMGHNSGKEKNDQKE</sequence>
<organism evidence="15 16">
    <name type="scientific">Paramormyrops kingsleyae</name>
    <dbReference type="NCBI Taxonomy" id="1676925"/>
    <lineage>
        <taxon>Eukaryota</taxon>
        <taxon>Metazoa</taxon>
        <taxon>Chordata</taxon>
        <taxon>Craniata</taxon>
        <taxon>Vertebrata</taxon>
        <taxon>Euteleostomi</taxon>
        <taxon>Actinopterygii</taxon>
        <taxon>Neopterygii</taxon>
        <taxon>Teleostei</taxon>
        <taxon>Osteoglossocephala</taxon>
        <taxon>Osteoglossomorpha</taxon>
        <taxon>Osteoglossiformes</taxon>
        <taxon>Mormyridae</taxon>
        <taxon>Paramormyrops</taxon>
    </lineage>
</organism>